<keyword evidence="1" id="KW-0472">Membrane</keyword>
<proteinExistence type="predicted"/>
<sequence>MTLIPEWRKFWRMTSVQLAIVGVALNAVATGWSAFQGAVDPVVFATVNMLLGIAVAVSRVIQQPKLRDDGQKPDEPAS</sequence>
<dbReference type="Pfam" id="PF25612">
    <property type="entry name" value="DUF7940"/>
    <property type="match status" value="1"/>
</dbReference>
<keyword evidence="1" id="KW-1133">Transmembrane helix</keyword>
<name>A0A423KIP3_9PSED</name>
<evidence type="ECO:0008006" key="4">
    <source>
        <dbReference type="Google" id="ProtNLM"/>
    </source>
</evidence>
<feature type="transmembrane region" description="Helical" evidence="1">
    <location>
        <begin position="43"/>
        <end position="61"/>
    </location>
</feature>
<dbReference type="EMBL" id="MOBQ01000002">
    <property type="protein sequence ID" value="RON52986.1"/>
    <property type="molecule type" value="Genomic_DNA"/>
</dbReference>
<reference evidence="2 3" key="1">
    <citation type="submission" date="2016-10" db="EMBL/GenBank/DDBJ databases">
        <title>Comparative genome analysis of multiple Pseudomonas spp. focuses on biocontrol and plant growth promoting traits.</title>
        <authorList>
            <person name="Tao X.-Y."/>
            <person name="Taylor C.G."/>
        </authorList>
    </citation>
    <scope>NUCLEOTIDE SEQUENCE [LARGE SCALE GENOMIC DNA]</scope>
    <source>
        <strain evidence="2 3">37A10</strain>
    </source>
</reference>
<gene>
    <name evidence="2" type="ORF">BK666_02110</name>
</gene>
<evidence type="ECO:0000256" key="1">
    <source>
        <dbReference type="SAM" id="Phobius"/>
    </source>
</evidence>
<keyword evidence="1" id="KW-0812">Transmembrane</keyword>
<dbReference type="InterPro" id="IPR057700">
    <property type="entry name" value="DUF7940"/>
</dbReference>
<accession>A0A423KIP3</accession>
<evidence type="ECO:0000313" key="2">
    <source>
        <dbReference type="EMBL" id="RON52986.1"/>
    </source>
</evidence>
<organism evidence="2 3">
    <name type="scientific">Pseudomonas frederiksbergensis</name>
    <dbReference type="NCBI Taxonomy" id="104087"/>
    <lineage>
        <taxon>Bacteria</taxon>
        <taxon>Pseudomonadati</taxon>
        <taxon>Pseudomonadota</taxon>
        <taxon>Gammaproteobacteria</taxon>
        <taxon>Pseudomonadales</taxon>
        <taxon>Pseudomonadaceae</taxon>
        <taxon>Pseudomonas</taxon>
    </lineage>
</organism>
<protein>
    <recommendedName>
        <fullName evidence="4">Holin</fullName>
    </recommendedName>
</protein>
<dbReference type="Proteomes" id="UP000285349">
    <property type="component" value="Unassembled WGS sequence"/>
</dbReference>
<dbReference type="OrthoDB" id="7025296at2"/>
<evidence type="ECO:0000313" key="3">
    <source>
        <dbReference type="Proteomes" id="UP000285349"/>
    </source>
</evidence>
<dbReference type="RefSeq" id="WP_123508130.1">
    <property type="nucleotide sequence ID" value="NZ_MOBQ01000002.1"/>
</dbReference>
<comment type="caution">
    <text evidence="2">The sequence shown here is derived from an EMBL/GenBank/DDBJ whole genome shotgun (WGS) entry which is preliminary data.</text>
</comment>
<dbReference type="AlphaFoldDB" id="A0A423KIP3"/>